<evidence type="ECO:0000259" key="5">
    <source>
        <dbReference type="PROSITE" id="PS51371"/>
    </source>
</evidence>
<feature type="domain" description="CBS" evidence="5">
    <location>
        <begin position="132"/>
        <end position="189"/>
    </location>
</feature>
<dbReference type="InterPro" id="IPR044751">
    <property type="entry name" value="Ion_transp-like_CBS"/>
</dbReference>
<proteinExistence type="inferred from homology"/>
<evidence type="ECO:0000256" key="4">
    <source>
        <dbReference type="PROSITE-ProRule" id="PRU00703"/>
    </source>
</evidence>
<dbReference type="OrthoDB" id="9797674at2"/>
<evidence type="ECO:0000313" key="7">
    <source>
        <dbReference type="Proteomes" id="UP000004836"/>
    </source>
</evidence>
<name>J9DG04_9PROT</name>
<dbReference type="GO" id="GO:0050660">
    <property type="term" value="F:flavin adenine dinucleotide binding"/>
    <property type="evidence" value="ECO:0007669"/>
    <property type="project" value="InterPro"/>
</dbReference>
<dbReference type="FunFam" id="3.10.580.10:FF:000002">
    <property type="entry name" value="Magnesium/cobalt efflux protein CorC"/>
    <property type="match status" value="1"/>
</dbReference>
<dbReference type="Pfam" id="PF00571">
    <property type="entry name" value="CBS"/>
    <property type="match status" value="2"/>
</dbReference>
<dbReference type="Gene3D" id="3.30.465.10">
    <property type="match status" value="1"/>
</dbReference>
<comment type="caution">
    <text evidence="6">The sequence shown here is derived from an EMBL/GenBank/DDBJ whole genome shotgun (WGS) entry which is preliminary data.</text>
</comment>
<dbReference type="STRING" id="1220535.IMCC14465_08090"/>
<protein>
    <recommendedName>
        <fullName evidence="5">CBS domain-containing protein</fullName>
    </recommendedName>
</protein>
<dbReference type="Gene3D" id="3.10.580.10">
    <property type="entry name" value="CBS-domain"/>
    <property type="match status" value="1"/>
</dbReference>
<reference evidence="6 7" key="1">
    <citation type="journal article" date="2012" name="J. Bacteriol.">
        <title>Genome Sequence of Strain IMCC14465, Isolated from the East Sea, Belonging to the PS1 Clade of Alphaproteobacteria.</title>
        <authorList>
            <person name="Yang S.J."/>
            <person name="Kang I."/>
            <person name="Cho J.C."/>
        </authorList>
    </citation>
    <scope>NUCLEOTIDE SEQUENCE [LARGE SCALE GENOMIC DNA]</scope>
    <source>
        <strain evidence="6 7">IMCC14465</strain>
    </source>
</reference>
<evidence type="ECO:0000256" key="3">
    <source>
        <dbReference type="ARBA" id="ARBA00023122"/>
    </source>
</evidence>
<evidence type="ECO:0000256" key="1">
    <source>
        <dbReference type="ARBA" id="ARBA00006446"/>
    </source>
</evidence>
<dbReference type="InterPro" id="IPR036318">
    <property type="entry name" value="FAD-bd_PCMH-like_sf"/>
</dbReference>
<sequence length="296" mass="32739">MSSSDFQAQGFWAKLKSILSPPDTNLRESLEDVLEDEAGNDESLTGEELHMLKNLLGFKDVRVEDVMVPRANITAVDEKTSLEDLGGLFTESGHSRLPVYKQSLDHPIGMVHIKDLVAMLAGKAPKVPLKALIRDVLFAPPSMPALDLLLRMQASRSHMALVVDEYGGTDGLVTIEDLIEEIVGEIEDEYDDQSGPQIVTRAGGIMEAQARLPIEELEEKLGIALIDEDEDIDTLGGLVFTLAGRVPQRGEVIIHKHGIEFEVRDADPRRIKTLRIRQKKVQLKSQDDAPPPQKLD</sequence>
<dbReference type="SUPFAM" id="SSF56176">
    <property type="entry name" value="FAD-binding/transporter-associated domain-like"/>
    <property type="match status" value="1"/>
</dbReference>
<dbReference type="SMART" id="SM00116">
    <property type="entry name" value="CBS"/>
    <property type="match status" value="2"/>
</dbReference>
<dbReference type="InterPro" id="IPR000644">
    <property type="entry name" value="CBS_dom"/>
</dbReference>
<comment type="similarity">
    <text evidence="1">Belongs to the UPF0053 family. Hemolysin C subfamily.</text>
</comment>
<gene>
    <name evidence="6" type="ORF">IMCC14465_08090</name>
</gene>
<accession>J9DG04</accession>
<evidence type="ECO:0000313" key="6">
    <source>
        <dbReference type="EMBL" id="EJW21013.1"/>
    </source>
</evidence>
<dbReference type="AlphaFoldDB" id="J9DG04"/>
<dbReference type="InterPro" id="IPR005170">
    <property type="entry name" value="Transptr-assoc_dom"/>
</dbReference>
<keyword evidence="2" id="KW-0677">Repeat</keyword>
<dbReference type="PATRIC" id="fig|1220535.3.peg.805"/>
<dbReference type="InterPro" id="IPR046342">
    <property type="entry name" value="CBS_dom_sf"/>
</dbReference>
<organism evidence="6 7">
    <name type="scientific">alpha proteobacterium IMCC14465</name>
    <dbReference type="NCBI Taxonomy" id="1220535"/>
    <lineage>
        <taxon>Bacteria</taxon>
        <taxon>Pseudomonadati</taxon>
        <taxon>Pseudomonadota</taxon>
        <taxon>Alphaproteobacteria</taxon>
        <taxon>PS1 clade</taxon>
    </lineage>
</organism>
<dbReference type="CDD" id="cd04590">
    <property type="entry name" value="CBS_pair_CorC_HlyC_assoc"/>
    <property type="match status" value="1"/>
</dbReference>
<keyword evidence="7" id="KW-1185">Reference proteome</keyword>
<dbReference type="SMART" id="SM01091">
    <property type="entry name" value="CorC_HlyC"/>
    <property type="match status" value="1"/>
</dbReference>
<dbReference type="SUPFAM" id="SSF54631">
    <property type="entry name" value="CBS-domain pair"/>
    <property type="match status" value="1"/>
</dbReference>
<feature type="domain" description="CBS" evidence="5">
    <location>
        <begin position="67"/>
        <end position="129"/>
    </location>
</feature>
<dbReference type="PANTHER" id="PTHR22777:SF27">
    <property type="entry name" value="MAGNESIUM AND COBALT EFFLUX PROTEIN CORC"/>
    <property type="match status" value="1"/>
</dbReference>
<dbReference type="InterPro" id="IPR016169">
    <property type="entry name" value="FAD-bd_PCMH_sub2"/>
</dbReference>
<dbReference type="EMBL" id="ALYF01000003">
    <property type="protein sequence ID" value="EJW21013.1"/>
    <property type="molecule type" value="Genomic_DNA"/>
</dbReference>
<dbReference type="PANTHER" id="PTHR22777">
    <property type="entry name" value="HEMOLYSIN-RELATED"/>
    <property type="match status" value="1"/>
</dbReference>
<dbReference type="Proteomes" id="UP000004836">
    <property type="component" value="Unassembled WGS sequence"/>
</dbReference>
<keyword evidence="3 4" id="KW-0129">CBS domain</keyword>
<dbReference type="GO" id="GO:0005886">
    <property type="term" value="C:plasma membrane"/>
    <property type="evidence" value="ECO:0007669"/>
    <property type="project" value="TreeGrafter"/>
</dbReference>
<dbReference type="eggNOG" id="COG1253">
    <property type="taxonomic scope" value="Bacteria"/>
</dbReference>
<dbReference type="Pfam" id="PF03471">
    <property type="entry name" value="CorC_HlyC"/>
    <property type="match status" value="1"/>
</dbReference>
<dbReference type="PROSITE" id="PS51371">
    <property type="entry name" value="CBS"/>
    <property type="match status" value="2"/>
</dbReference>
<evidence type="ECO:0000256" key="2">
    <source>
        <dbReference type="ARBA" id="ARBA00022737"/>
    </source>
</evidence>